<dbReference type="Gene3D" id="2.60.40.1930">
    <property type="match status" value="1"/>
</dbReference>
<proteinExistence type="predicted"/>
<protein>
    <recommendedName>
        <fullName evidence="3">Macroglobulin domain-containing protein</fullName>
    </recommendedName>
</protein>
<accession>A0ABW2DNM3</accession>
<dbReference type="EMBL" id="JBHSYQ010000005">
    <property type="protein sequence ID" value="MFC6998371.1"/>
    <property type="molecule type" value="Genomic_DNA"/>
</dbReference>
<evidence type="ECO:0008006" key="3">
    <source>
        <dbReference type="Google" id="ProtNLM"/>
    </source>
</evidence>
<comment type="caution">
    <text evidence="1">The sequence shown here is derived from an EMBL/GenBank/DDBJ whole genome shotgun (WGS) entry which is preliminary data.</text>
</comment>
<reference evidence="2" key="1">
    <citation type="journal article" date="2019" name="Int. J. Syst. Evol. Microbiol.">
        <title>The Global Catalogue of Microorganisms (GCM) 10K type strain sequencing project: providing services to taxonomists for standard genome sequencing and annotation.</title>
        <authorList>
            <consortium name="The Broad Institute Genomics Platform"/>
            <consortium name="The Broad Institute Genome Sequencing Center for Infectious Disease"/>
            <person name="Wu L."/>
            <person name="Ma J."/>
        </authorList>
    </citation>
    <scope>NUCLEOTIDE SEQUENCE [LARGE SCALE GENOMIC DNA]</scope>
    <source>
        <strain evidence="2">CGMCC 4.7393</strain>
    </source>
</reference>
<evidence type="ECO:0000313" key="2">
    <source>
        <dbReference type="Proteomes" id="UP001596405"/>
    </source>
</evidence>
<sequence length="812" mass="92023">MNAFYIKLQKRFGKSSLILAFLFVPMIAWGQTEPGQFVQNQFQAYQPKVLQEKLFVHTDKEFYLAGETIWFKIYSLEGSTHKPLEVSKVVYLELVDRQQKPILQAKVLMEEAMGKGSLQIPESVTSDTYQLRAYTHWMKNFEPEFFFQKKVSIVNTLVQENVPAVTQKKAVQVQFFPEGGSLVRDLQNTVAFKAVGADGKGIAFSGAIINQHKDTVARFQPLKFGIGKFTFKPLPNTSYNAVIRPYSGKPIVIELPEIEEAGYSMQLSKAGEGVLQIAVHTTVVSGAIPQSVYLFAHTRQQTKMAVRGEVKNGKVVFTVNENKLGEGITHFTVFNEARHPVCERLYFKKPVEGTLQLLQELPKTQFATREKVNIALVAQNHLNKPEQANLSLAVLLADSMQLHGLNQADMLSYVWLASDLKGEIESAGYYLKNTGPEVDTALDNLMLTHGWRRFNWRNVLQNQTLAFRYLPETEGPSVTVQLTHKKSNIPASGIVTFLTLPDTTFQFAGGVSGKDGAVRFDLNPFYGQVEAVVRSISKGDTVYNALIQNPFSEEFSSSSLPNLVFSTGWKEPLLQYSLHTQVQQHFRSQYEVPMASAINSGKVFFGKPDKQYILADYTKFPTLEDVFREYVPEVIVRRREKNAHLYMMDHRRQTYFLNEPLVLFDGVPMFENNKLVTYNPDQVKKLDLITKRYYLGSFAFDGIMNITTYKGNLSEYQLDPTVFIFDYEGLNRQREFYSPVYETLSQKQSALPDFRHLLHWEPDLTTNTDGHGQASFYTSDLQGTYIIVTQGVTRNGTVGVSTTTFEVVNPAQ</sequence>
<dbReference type="RefSeq" id="WP_066617730.1">
    <property type="nucleotide sequence ID" value="NZ_JBHSYQ010000005.1"/>
</dbReference>
<keyword evidence="2" id="KW-1185">Reference proteome</keyword>
<name>A0ABW2DNM3_9BACT</name>
<evidence type="ECO:0000313" key="1">
    <source>
        <dbReference type="EMBL" id="MFC6998371.1"/>
    </source>
</evidence>
<dbReference type="Proteomes" id="UP001596405">
    <property type="component" value="Unassembled WGS sequence"/>
</dbReference>
<gene>
    <name evidence="1" type="ORF">ACFQHR_12100</name>
</gene>
<organism evidence="1 2">
    <name type="scientific">Rufibacter roseus</name>
    <dbReference type="NCBI Taxonomy" id="1567108"/>
    <lineage>
        <taxon>Bacteria</taxon>
        <taxon>Pseudomonadati</taxon>
        <taxon>Bacteroidota</taxon>
        <taxon>Cytophagia</taxon>
        <taxon>Cytophagales</taxon>
        <taxon>Hymenobacteraceae</taxon>
        <taxon>Rufibacter</taxon>
    </lineage>
</organism>